<feature type="transmembrane region" description="Helical" evidence="5">
    <location>
        <begin position="45"/>
        <end position="67"/>
    </location>
</feature>
<dbReference type="AlphaFoldDB" id="A0A1T2YGM4"/>
<dbReference type="GO" id="GO:0005886">
    <property type="term" value="C:plasma membrane"/>
    <property type="evidence" value="ECO:0007669"/>
    <property type="project" value="InterPro"/>
</dbReference>
<gene>
    <name evidence="7" type="ORF">BFW87_20000</name>
</gene>
<evidence type="ECO:0000256" key="2">
    <source>
        <dbReference type="ARBA" id="ARBA00022692"/>
    </source>
</evidence>
<keyword evidence="1" id="KW-1003">Cell membrane</keyword>
<evidence type="ECO:0000256" key="3">
    <source>
        <dbReference type="ARBA" id="ARBA00022989"/>
    </source>
</evidence>
<evidence type="ECO:0000256" key="5">
    <source>
        <dbReference type="SAM" id="Phobius"/>
    </source>
</evidence>
<organism evidence="7 8">
    <name type="scientific">Pseudomonas fluorescens</name>
    <dbReference type="NCBI Taxonomy" id="294"/>
    <lineage>
        <taxon>Bacteria</taxon>
        <taxon>Pseudomonadati</taxon>
        <taxon>Pseudomonadota</taxon>
        <taxon>Gammaproteobacteria</taxon>
        <taxon>Pseudomonadales</taxon>
        <taxon>Pseudomonadaceae</taxon>
        <taxon>Pseudomonas</taxon>
    </lineage>
</organism>
<keyword evidence="3 5" id="KW-1133">Transmembrane helix</keyword>
<dbReference type="Proteomes" id="UP000190965">
    <property type="component" value="Unassembled WGS sequence"/>
</dbReference>
<accession>A0A1T2YGM4</accession>
<protein>
    <recommendedName>
        <fullName evidence="6">Lipopolysaccharide assembly protein A domain-containing protein</fullName>
    </recommendedName>
</protein>
<feature type="domain" description="Lipopolysaccharide assembly protein A" evidence="6">
    <location>
        <begin position="26"/>
        <end position="75"/>
    </location>
</feature>
<sequence length="80" mass="8698">MRGVKRVVLVLAVLFVVLVVVGFVLENQQGVSLSFLGWATMELPASVFMVLSLVVGMAIGPVVALLIRPRARSRLKPPER</sequence>
<name>A0A1T2YGM4_PSEFL</name>
<dbReference type="RefSeq" id="WP_078741453.1">
    <property type="nucleotide sequence ID" value="NZ_MSDF01000025.1"/>
</dbReference>
<reference evidence="7 8" key="1">
    <citation type="submission" date="2016-12" db="EMBL/GenBank/DDBJ databases">
        <title>Draft genome sequences of seven strains of Pseudomonas fluorescens that produce 4-formylaminooxyvinylglycine.</title>
        <authorList>
            <person name="Okrent R.A."/>
            <person name="Manning V.A."/>
            <person name="Trippe K.M."/>
        </authorList>
    </citation>
    <scope>NUCLEOTIDE SEQUENCE [LARGE SCALE GENOMIC DNA]</scope>
    <source>
        <strain evidence="7 8">P5A</strain>
    </source>
</reference>
<feature type="transmembrane region" description="Helical" evidence="5">
    <location>
        <begin position="7"/>
        <end position="25"/>
    </location>
</feature>
<evidence type="ECO:0000259" key="6">
    <source>
        <dbReference type="Pfam" id="PF06305"/>
    </source>
</evidence>
<dbReference type="InterPro" id="IPR010445">
    <property type="entry name" value="LapA_dom"/>
</dbReference>
<keyword evidence="4 5" id="KW-0472">Membrane</keyword>
<evidence type="ECO:0000256" key="1">
    <source>
        <dbReference type="ARBA" id="ARBA00022475"/>
    </source>
</evidence>
<evidence type="ECO:0000313" key="7">
    <source>
        <dbReference type="EMBL" id="OPA91292.1"/>
    </source>
</evidence>
<keyword evidence="2 5" id="KW-0812">Transmembrane</keyword>
<dbReference type="Pfam" id="PF06305">
    <property type="entry name" value="LapA_dom"/>
    <property type="match status" value="1"/>
</dbReference>
<proteinExistence type="predicted"/>
<comment type="caution">
    <text evidence="7">The sequence shown here is derived from an EMBL/GenBank/DDBJ whole genome shotgun (WGS) entry which is preliminary data.</text>
</comment>
<evidence type="ECO:0000313" key="8">
    <source>
        <dbReference type="Proteomes" id="UP000190965"/>
    </source>
</evidence>
<dbReference type="OrthoDB" id="7032155at2"/>
<evidence type="ECO:0000256" key="4">
    <source>
        <dbReference type="ARBA" id="ARBA00023136"/>
    </source>
</evidence>
<dbReference type="EMBL" id="MSDF01000025">
    <property type="protein sequence ID" value="OPA91292.1"/>
    <property type="molecule type" value="Genomic_DNA"/>
</dbReference>